<dbReference type="AlphaFoldDB" id="A0A370KHR3"/>
<evidence type="ECO:0000313" key="3">
    <source>
        <dbReference type="Proteomes" id="UP000254939"/>
    </source>
</evidence>
<organism evidence="2 3">
    <name type="scientific">Rhizobium grahamii</name>
    <dbReference type="NCBI Taxonomy" id="1120045"/>
    <lineage>
        <taxon>Bacteria</taxon>
        <taxon>Pseudomonadati</taxon>
        <taxon>Pseudomonadota</taxon>
        <taxon>Alphaproteobacteria</taxon>
        <taxon>Hyphomicrobiales</taxon>
        <taxon>Rhizobiaceae</taxon>
        <taxon>Rhizobium/Agrobacterium group</taxon>
        <taxon>Rhizobium</taxon>
    </lineage>
</organism>
<dbReference type="InterPro" id="IPR051918">
    <property type="entry name" value="STPP_CPPED1"/>
</dbReference>
<dbReference type="Proteomes" id="UP000254939">
    <property type="component" value="Unassembled WGS sequence"/>
</dbReference>
<dbReference type="EMBL" id="NAAC01000033">
    <property type="protein sequence ID" value="RDJ05075.1"/>
    <property type="molecule type" value="Genomic_DNA"/>
</dbReference>
<dbReference type="Gene3D" id="3.60.21.10">
    <property type="match status" value="1"/>
</dbReference>
<dbReference type="PANTHER" id="PTHR43143:SF1">
    <property type="entry name" value="SERINE_THREONINE-PROTEIN PHOSPHATASE CPPED1"/>
    <property type="match status" value="1"/>
</dbReference>
<dbReference type="PANTHER" id="PTHR43143">
    <property type="entry name" value="METALLOPHOSPHOESTERASE, CALCINEURIN SUPERFAMILY"/>
    <property type="match status" value="1"/>
</dbReference>
<sequence>MSQDFETSRDPTLSVFQSLVEDVAEKLEARKSTGRRGLDMMQRSARAELREVAIDLVRTEEGRLSNDDIQRRDLTKGQLARVCAELALRYIKALAKGDAAALNAIKAEYHTGTCDSEWISTLEAYHGYFGPDGNRAQIPYIRPAKIGPKIIPLKNDATIGLFADWGTGETPALDVLTTIVTHKPDALIHLGDIYYSGTPKECQENFVEPIERIFRQGEPRPVYSLSGNHDMYCGGVGFYEMIGKLNPAPYDQEASFFCLRSMDEKWQFLAMDTGLHDYSPYGVSDVLTRIEEDELAWHVERMSEFKGKTILLSHHQLFSAYSKIGQDDENGKCKAVNANLLRAYEAIASKGNVSAWFWGHEHSLSIYQPFTGLERGRCIGHGAIPVNILDEIYKNVDGLDSVPNLIAHTRQSTVGNLWSNGYALLSLQDQACTASYYELTATGGERQIFRETF</sequence>
<dbReference type="GO" id="GO:0016787">
    <property type="term" value="F:hydrolase activity"/>
    <property type="evidence" value="ECO:0007669"/>
    <property type="project" value="InterPro"/>
</dbReference>
<dbReference type="InterPro" id="IPR004843">
    <property type="entry name" value="Calcineurin-like_PHP"/>
</dbReference>
<dbReference type="RefSeq" id="WP_114715068.1">
    <property type="nucleotide sequence ID" value="NZ_KZ857266.1"/>
</dbReference>
<evidence type="ECO:0000259" key="1">
    <source>
        <dbReference type="Pfam" id="PF00149"/>
    </source>
</evidence>
<name>A0A370KHR3_9HYPH</name>
<comment type="caution">
    <text evidence="2">The sequence shown here is derived from an EMBL/GenBank/DDBJ whole genome shotgun (WGS) entry which is preliminary data.</text>
</comment>
<protein>
    <recommendedName>
        <fullName evidence="1">Calcineurin-like phosphoesterase domain-containing protein</fullName>
    </recommendedName>
</protein>
<dbReference type="Pfam" id="PF00149">
    <property type="entry name" value="Metallophos"/>
    <property type="match status" value="1"/>
</dbReference>
<dbReference type="OrthoDB" id="606379at2"/>
<feature type="domain" description="Calcineurin-like phosphoesterase" evidence="1">
    <location>
        <begin position="158"/>
        <end position="363"/>
    </location>
</feature>
<reference evidence="2 3" key="1">
    <citation type="submission" date="2017-03" db="EMBL/GenBank/DDBJ databases">
        <title>Genome analysis of Rhizobial strains effectives or ineffectives for nitrogen fixation isolated from bean seeds.</title>
        <authorList>
            <person name="Peralta H."/>
            <person name="Aguilar-Vera A."/>
            <person name="Mora Y."/>
            <person name="Vargas-Lagunas C."/>
            <person name="Girard L."/>
            <person name="Mora J."/>
        </authorList>
    </citation>
    <scope>NUCLEOTIDE SEQUENCE [LARGE SCALE GENOMIC DNA]</scope>
    <source>
        <strain evidence="2 3">CCGM3</strain>
    </source>
</reference>
<gene>
    <name evidence="2" type="ORF">B5K06_26255</name>
</gene>
<evidence type="ECO:0000313" key="2">
    <source>
        <dbReference type="EMBL" id="RDJ05075.1"/>
    </source>
</evidence>
<dbReference type="InterPro" id="IPR029052">
    <property type="entry name" value="Metallo-depent_PP-like"/>
</dbReference>
<dbReference type="SUPFAM" id="SSF56300">
    <property type="entry name" value="Metallo-dependent phosphatases"/>
    <property type="match status" value="1"/>
</dbReference>
<accession>A0A370KHR3</accession>
<proteinExistence type="predicted"/>